<dbReference type="Gene3D" id="1.10.10.10">
    <property type="entry name" value="Winged helix-like DNA-binding domain superfamily/Winged helix DNA-binding domain"/>
    <property type="match status" value="1"/>
</dbReference>
<dbReference type="RefSeq" id="WP_124081530.1">
    <property type="nucleotide sequence ID" value="NZ_UWPJ01000032.1"/>
</dbReference>
<dbReference type="GO" id="GO:0003677">
    <property type="term" value="F:DNA binding"/>
    <property type="evidence" value="ECO:0007669"/>
    <property type="project" value="UniProtKB-KW"/>
</dbReference>
<gene>
    <name evidence="6" type="primary">kipR_9</name>
    <name evidence="6" type="ORF">PIGHUM_04031</name>
</gene>
<dbReference type="SUPFAM" id="SSF55781">
    <property type="entry name" value="GAF domain-like"/>
    <property type="match status" value="1"/>
</dbReference>
<keyword evidence="2" id="KW-0238">DNA-binding</keyword>
<dbReference type="OrthoDB" id="8721254at2"/>
<dbReference type="InterPro" id="IPR014757">
    <property type="entry name" value="Tscrpt_reg_IclR_C"/>
</dbReference>
<dbReference type="PROSITE" id="PS51077">
    <property type="entry name" value="HTH_ICLR"/>
    <property type="match status" value="1"/>
</dbReference>
<keyword evidence="1" id="KW-0805">Transcription regulation</keyword>
<dbReference type="PANTHER" id="PTHR30136:SF24">
    <property type="entry name" value="HTH-TYPE TRANSCRIPTIONAL REPRESSOR ALLR"/>
    <property type="match status" value="1"/>
</dbReference>
<dbReference type="PANTHER" id="PTHR30136">
    <property type="entry name" value="HELIX-TURN-HELIX TRANSCRIPTIONAL REGULATOR, ICLR FAMILY"/>
    <property type="match status" value="1"/>
</dbReference>
<dbReference type="SUPFAM" id="SSF46785">
    <property type="entry name" value="Winged helix' DNA-binding domain"/>
    <property type="match status" value="1"/>
</dbReference>
<dbReference type="Proteomes" id="UP000277294">
    <property type="component" value="Unassembled WGS sequence"/>
</dbReference>
<name>A0A3P4B6M4_9BURK</name>
<dbReference type="GO" id="GO:0003700">
    <property type="term" value="F:DNA-binding transcription factor activity"/>
    <property type="evidence" value="ECO:0007669"/>
    <property type="project" value="TreeGrafter"/>
</dbReference>
<keyword evidence="3" id="KW-0804">Transcription</keyword>
<evidence type="ECO:0000313" key="7">
    <source>
        <dbReference type="Proteomes" id="UP000277294"/>
    </source>
</evidence>
<proteinExistence type="predicted"/>
<accession>A0A3P4B6M4</accession>
<feature type="domain" description="IclR-ED" evidence="5">
    <location>
        <begin position="63"/>
        <end position="246"/>
    </location>
</feature>
<dbReference type="Pfam" id="PF09339">
    <property type="entry name" value="HTH_IclR"/>
    <property type="match status" value="1"/>
</dbReference>
<reference evidence="6 7" key="1">
    <citation type="submission" date="2018-10" db="EMBL/GenBank/DDBJ databases">
        <authorList>
            <person name="Criscuolo A."/>
        </authorList>
    </citation>
    <scope>NUCLEOTIDE SEQUENCE [LARGE SCALE GENOMIC DNA]</scope>
    <source>
        <strain evidence="6">DnA1</strain>
    </source>
</reference>
<dbReference type="InterPro" id="IPR029016">
    <property type="entry name" value="GAF-like_dom_sf"/>
</dbReference>
<dbReference type="Gene3D" id="3.30.450.40">
    <property type="match status" value="1"/>
</dbReference>
<dbReference type="InterPro" id="IPR036390">
    <property type="entry name" value="WH_DNA-bd_sf"/>
</dbReference>
<organism evidence="6 7">
    <name type="scientific">Pigmentiphaga humi</name>
    <dbReference type="NCBI Taxonomy" id="2478468"/>
    <lineage>
        <taxon>Bacteria</taxon>
        <taxon>Pseudomonadati</taxon>
        <taxon>Pseudomonadota</taxon>
        <taxon>Betaproteobacteria</taxon>
        <taxon>Burkholderiales</taxon>
        <taxon>Alcaligenaceae</taxon>
        <taxon>Pigmentiphaga</taxon>
    </lineage>
</organism>
<dbReference type="PROSITE" id="PS51078">
    <property type="entry name" value="ICLR_ED"/>
    <property type="match status" value="1"/>
</dbReference>
<keyword evidence="7" id="KW-1185">Reference proteome</keyword>
<dbReference type="InterPro" id="IPR050707">
    <property type="entry name" value="HTH_MetabolicPath_Reg"/>
</dbReference>
<feature type="domain" description="HTH iclR-type" evidence="4">
    <location>
        <begin position="1"/>
        <end position="62"/>
    </location>
</feature>
<evidence type="ECO:0000256" key="1">
    <source>
        <dbReference type="ARBA" id="ARBA00023015"/>
    </source>
</evidence>
<dbReference type="InterPro" id="IPR005471">
    <property type="entry name" value="Tscrpt_reg_IclR_N"/>
</dbReference>
<dbReference type="EMBL" id="UWPJ01000032">
    <property type="protein sequence ID" value="VCU71939.1"/>
    <property type="molecule type" value="Genomic_DNA"/>
</dbReference>
<protein>
    <submittedName>
        <fullName evidence="6">HTH-type transcriptional regulator KipR</fullName>
    </submittedName>
</protein>
<dbReference type="GO" id="GO:0045892">
    <property type="term" value="P:negative regulation of DNA-templated transcription"/>
    <property type="evidence" value="ECO:0007669"/>
    <property type="project" value="TreeGrafter"/>
</dbReference>
<dbReference type="InterPro" id="IPR036388">
    <property type="entry name" value="WH-like_DNA-bd_sf"/>
</dbReference>
<dbReference type="SMART" id="SM00346">
    <property type="entry name" value="HTH_ICLR"/>
    <property type="match status" value="1"/>
</dbReference>
<dbReference type="AlphaFoldDB" id="A0A3P4B6M4"/>
<evidence type="ECO:0000256" key="2">
    <source>
        <dbReference type="ARBA" id="ARBA00023125"/>
    </source>
</evidence>
<evidence type="ECO:0000259" key="4">
    <source>
        <dbReference type="PROSITE" id="PS51077"/>
    </source>
</evidence>
<evidence type="ECO:0000259" key="5">
    <source>
        <dbReference type="PROSITE" id="PS51078"/>
    </source>
</evidence>
<sequence>MSSLDKMLSLLDVFTPAAPVWATDDLIRYSGVPASTCYRYIKALHSAGLLARVANGSYVLGPRVLEMDRTTRLCDPVYIAGTPVIRRLTAETGYSSLLCMLFSDSIMCVQEALAENAPSVLFSRGQRRPLVAGASAKIILAHLPVHQLRTIFSRHRKSIASVGLGADWEGFRQILREIKQAGHVMTYGEYNHGILSIAAPLFNRSGDVLGSLALAAAESEIGAAEFQKLAGRVVEASREVSQRISNSANVVDLPARAIG</sequence>
<dbReference type="Pfam" id="PF01614">
    <property type="entry name" value="IclR_C"/>
    <property type="match status" value="1"/>
</dbReference>
<evidence type="ECO:0000313" key="6">
    <source>
        <dbReference type="EMBL" id="VCU71939.1"/>
    </source>
</evidence>
<evidence type="ECO:0000256" key="3">
    <source>
        <dbReference type="ARBA" id="ARBA00023163"/>
    </source>
</evidence>